<reference evidence="5" key="2">
    <citation type="submission" date="2020-10" db="UniProtKB">
        <authorList>
            <consortium name="WormBaseParasite"/>
        </authorList>
    </citation>
    <scope>IDENTIFICATION</scope>
</reference>
<feature type="compositionally biased region" description="Basic and acidic residues" evidence="1">
    <location>
        <begin position="252"/>
        <end position="263"/>
    </location>
</feature>
<organism evidence="4 5">
    <name type="scientific">Panagrellus redivivus</name>
    <name type="common">Microworm</name>
    <dbReference type="NCBI Taxonomy" id="6233"/>
    <lineage>
        <taxon>Eukaryota</taxon>
        <taxon>Metazoa</taxon>
        <taxon>Ecdysozoa</taxon>
        <taxon>Nematoda</taxon>
        <taxon>Chromadorea</taxon>
        <taxon>Rhabditida</taxon>
        <taxon>Tylenchina</taxon>
        <taxon>Panagrolaimomorpha</taxon>
        <taxon>Panagrolaimoidea</taxon>
        <taxon>Panagrolaimidae</taxon>
        <taxon>Panagrellus</taxon>
    </lineage>
</organism>
<feature type="transmembrane region" description="Helical" evidence="2">
    <location>
        <begin position="655"/>
        <end position="680"/>
    </location>
</feature>
<keyword evidence="4" id="KW-1185">Reference proteome</keyword>
<reference evidence="4" key="1">
    <citation type="journal article" date="2013" name="Genetics">
        <title>The draft genome and transcriptome of Panagrellus redivivus are shaped by the harsh demands of a free-living lifestyle.</title>
        <authorList>
            <person name="Srinivasan J."/>
            <person name="Dillman A.R."/>
            <person name="Macchietto M.G."/>
            <person name="Heikkinen L."/>
            <person name="Lakso M."/>
            <person name="Fracchia K.M."/>
            <person name="Antoshechkin I."/>
            <person name="Mortazavi A."/>
            <person name="Wong G."/>
            <person name="Sternberg P.W."/>
        </authorList>
    </citation>
    <scope>NUCLEOTIDE SEQUENCE [LARGE SCALE GENOMIC DNA]</scope>
    <source>
        <strain evidence="4">MT8872</strain>
    </source>
</reference>
<proteinExistence type="predicted"/>
<sequence length="697" mass="78718">MYLLRILSILLPILLCLTLSSNADDSACLNRCDRLLTRTLQRIDYTPRKVEKLFRSNQRIKNLGDICWKFYDFNDCQMQCDRRPKRDLTNFEELSKMVVKRCKFVDAESSQNIRCIHKYHSFMEVRCSSYLGEAVKLKKKVKGKKDVRTQETCRFLHYHHTCLANTVFFYCPSAKKHFNKFTLRDYFLSFIVPDNDEAFPDDFLDYCQVFDFAKQAKDVYDTTSSLKQEDFFDGITQAVKPSTEFPIVKLLGSEDGRDGDQKPKKLFSSTESLEDTPPNFFYSSARIETTTHHSIIDNTKAGKTLKDPFPHSGESTAYTTSRFWNVEPVSIEFVSHPVSDESSTTPGSSEVHDFTINPNDLVSTIFRIPNIFPTDVISPDPVTETDLDVGKEVSLDESEVGDGSVEWKGKKPIGVVKNVETGPHKVGNSSEESDDVHIVNLLDDGPKETQLTLPTSGEMFTESVNLTSSETENATDSAVDKYNNALNTSSEDVIFPEHVKPISTKIDHKSIEKPNETNKAPVKSQNPQTKPKTYELDNKDHGISNAVIQVDPLPAETPNQAKPLLHGTKVHVKRIRHYSEPGDGKGDTIKKGNSGAIYFSDAQAKATLQYQTSFATTIPALLAPQIETARGGTFSGLPETDPEEINWETLQSIKWFIIGYGLLFLITFSIVVYLILSLILKKCQKRRSKQPTYAYQY</sequence>
<protein>
    <submittedName>
        <fullName evidence="5">Chondroitin proteoglycan 4 domain-containing protein</fullName>
    </submittedName>
</protein>
<evidence type="ECO:0000313" key="4">
    <source>
        <dbReference type="Proteomes" id="UP000492821"/>
    </source>
</evidence>
<feature type="chain" id="PRO_5028940169" evidence="3">
    <location>
        <begin position="24"/>
        <end position="697"/>
    </location>
</feature>
<dbReference type="Proteomes" id="UP000492821">
    <property type="component" value="Unassembled WGS sequence"/>
</dbReference>
<dbReference type="WBParaSite" id="Pan_g23022.t1">
    <property type="protein sequence ID" value="Pan_g23022.t1"/>
    <property type="gene ID" value="Pan_g23022"/>
</dbReference>
<evidence type="ECO:0000313" key="5">
    <source>
        <dbReference type="WBParaSite" id="Pan_g23022.t1"/>
    </source>
</evidence>
<evidence type="ECO:0000256" key="1">
    <source>
        <dbReference type="SAM" id="MobiDB-lite"/>
    </source>
</evidence>
<dbReference type="AlphaFoldDB" id="A0A7E4VPI7"/>
<evidence type="ECO:0000256" key="2">
    <source>
        <dbReference type="SAM" id="Phobius"/>
    </source>
</evidence>
<feature type="region of interest" description="Disordered" evidence="1">
    <location>
        <begin position="507"/>
        <end position="532"/>
    </location>
</feature>
<keyword evidence="2" id="KW-1133">Transmembrane helix</keyword>
<feature type="region of interest" description="Disordered" evidence="1">
    <location>
        <begin position="252"/>
        <end position="272"/>
    </location>
</feature>
<evidence type="ECO:0000256" key="3">
    <source>
        <dbReference type="SAM" id="SignalP"/>
    </source>
</evidence>
<feature type="compositionally biased region" description="Basic and acidic residues" evidence="1">
    <location>
        <begin position="507"/>
        <end position="516"/>
    </location>
</feature>
<keyword evidence="3" id="KW-0732">Signal</keyword>
<feature type="signal peptide" evidence="3">
    <location>
        <begin position="1"/>
        <end position="23"/>
    </location>
</feature>
<keyword evidence="2" id="KW-0472">Membrane</keyword>
<accession>A0A7E4VPI7</accession>
<name>A0A7E4VPI7_PANRE</name>
<keyword evidence="2" id="KW-0812">Transmembrane</keyword>